<feature type="domain" description="CCDC113/CCDC96 coiled-coil" evidence="6">
    <location>
        <begin position="402"/>
        <end position="571"/>
    </location>
</feature>
<reference evidence="7" key="1">
    <citation type="journal article" date="2023" name="G3 (Bethesda)">
        <title>Whole genome assemblies of Zophobas morio and Tenebrio molitor.</title>
        <authorList>
            <person name="Kaur S."/>
            <person name="Stinson S.A."/>
            <person name="diCenzo G.C."/>
        </authorList>
    </citation>
    <scope>NUCLEOTIDE SEQUENCE</scope>
    <source>
        <strain evidence="7">QUZm001</strain>
    </source>
</reference>
<dbReference type="Pfam" id="PF13870">
    <property type="entry name" value="CCDC113_CCDC96_CC"/>
    <property type="match status" value="1"/>
</dbReference>
<evidence type="ECO:0000256" key="2">
    <source>
        <dbReference type="ARBA" id="ARBA00023054"/>
    </source>
</evidence>
<keyword evidence="2 4" id="KW-0175">Coiled coil</keyword>
<accession>A0AA38IZL8</accession>
<sequence length="591" mass="67334">MSLEVNTEIVATTDNPGDISSLENANEKSERTSTEETEPKSTIKDESETEQANLAAETAPNEEDTDETPAELPQETKESAEIEEKVERGSDVVEGVTEDKTQNAAEEGEVMEGMTEDNSQNAAEEGEIMEAVTEDKSLKISLAGETEKSESINPSVGESVDIKDFANLIKSDSAELLTEDDGQKEKDADEAVDEPGSVSADISLVPDARHGPSFLGEIDLSSEHPVISPPTSTAGSSDSEIYSTPEKSVKLSYREYETVDRNLYYELHALYTNKYRTAYTKNHYYQTRLAAYYLKRRMFYALMTDKQTYDENLKKYHQLLGELDAKSEQSLSQQSTLEREIAGLINHHQFRKEEVKLCLENLQKKEFEFSKELINAKDEEGKLKAEKIVERYVKRQKTVIDALSNMRLTYIKLVNNYNEKQDMLDSLDNLGPNLHLADYEQLKSDNRNLQDKLEEKELELDELRAQCRHVMQVLAHNREKLKAIDNGIGDYRDRLDEITADYLDAREQVTGIRAERNRLRNLIIQMKEDYGLLLKPKLLMDMEESLQQAEALRVQVEEYKEDFDEISKRLNEIKLQALNKAEKSSSQTSEL</sequence>
<gene>
    <name evidence="7" type="ORF">Zmor_007411</name>
</gene>
<evidence type="ECO:0000259" key="6">
    <source>
        <dbReference type="Pfam" id="PF13870"/>
    </source>
</evidence>
<dbReference type="InterPro" id="IPR025254">
    <property type="entry name" value="CCDC113/CCDC96_CC"/>
</dbReference>
<feature type="compositionally biased region" description="Basic and acidic residues" evidence="5">
    <location>
        <begin position="74"/>
        <end position="101"/>
    </location>
</feature>
<keyword evidence="8" id="KW-1185">Reference proteome</keyword>
<dbReference type="Proteomes" id="UP001168821">
    <property type="component" value="Unassembled WGS sequence"/>
</dbReference>
<proteinExistence type="predicted"/>
<feature type="region of interest" description="Disordered" evidence="5">
    <location>
        <begin position="174"/>
        <end position="204"/>
    </location>
</feature>
<evidence type="ECO:0000256" key="5">
    <source>
        <dbReference type="SAM" id="MobiDB-lite"/>
    </source>
</evidence>
<dbReference type="EMBL" id="JALNTZ010000002">
    <property type="protein sequence ID" value="KAJ3663102.1"/>
    <property type="molecule type" value="Genomic_DNA"/>
</dbReference>
<dbReference type="AlphaFoldDB" id="A0AA38IZL8"/>
<feature type="compositionally biased region" description="Basic and acidic residues" evidence="5">
    <location>
        <begin position="25"/>
        <end position="46"/>
    </location>
</feature>
<feature type="coiled-coil region" evidence="4">
    <location>
        <begin position="436"/>
        <end position="473"/>
    </location>
</feature>
<feature type="compositionally biased region" description="Polar residues" evidence="5">
    <location>
        <begin position="229"/>
        <end position="241"/>
    </location>
</feature>
<name>A0AA38IZL8_9CUCU</name>
<organism evidence="7 8">
    <name type="scientific">Zophobas morio</name>
    <dbReference type="NCBI Taxonomy" id="2755281"/>
    <lineage>
        <taxon>Eukaryota</taxon>
        <taxon>Metazoa</taxon>
        <taxon>Ecdysozoa</taxon>
        <taxon>Arthropoda</taxon>
        <taxon>Hexapoda</taxon>
        <taxon>Insecta</taxon>
        <taxon>Pterygota</taxon>
        <taxon>Neoptera</taxon>
        <taxon>Endopterygota</taxon>
        <taxon>Coleoptera</taxon>
        <taxon>Polyphaga</taxon>
        <taxon>Cucujiformia</taxon>
        <taxon>Tenebrionidae</taxon>
        <taxon>Zophobas</taxon>
    </lineage>
</organism>
<feature type="compositionally biased region" description="Acidic residues" evidence="5">
    <location>
        <begin position="60"/>
        <end position="69"/>
    </location>
</feature>
<evidence type="ECO:0000256" key="1">
    <source>
        <dbReference type="ARBA" id="ARBA00004138"/>
    </source>
</evidence>
<evidence type="ECO:0000313" key="7">
    <source>
        <dbReference type="EMBL" id="KAJ3663102.1"/>
    </source>
</evidence>
<dbReference type="GO" id="GO:0036064">
    <property type="term" value="C:ciliary basal body"/>
    <property type="evidence" value="ECO:0007669"/>
    <property type="project" value="TreeGrafter"/>
</dbReference>
<evidence type="ECO:0000256" key="3">
    <source>
        <dbReference type="ARBA" id="ARBA00023273"/>
    </source>
</evidence>
<dbReference type="InterPro" id="IPR051885">
    <property type="entry name" value="CC_CF"/>
</dbReference>
<dbReference type="GO" id="GO:0060271">
    <property type="term" value="P:cilium assembly"/>
    <property type="evidence" value="ECO:0007669"/>
    <property type="project" value="TreeGrafter"/>
</dbReference>
<dbReference type="PANTHER" id="PTHR15654:SF1">
    <property type="entry name" value="COILED-COIL DOMAIN-CONTAINING PROTEIN 96"/>
    <property type="match status" value="1"/>
</dbReference>
<dbReference type="GO" id="GO:0005930">
    <property type="term" value="C:axoneme"/>
    <property type="evidence" value="ECO:0007669"/>
    <property type="project" value="TreeGrafter"/>
</dbReference>
<feature type="region of interest" description="Disordered" evidence="5">
    <location>
        <begin position="1"/>
        <end position="125"/>
    </location>
</feature>
<comment type="caution">
    <text evidence="7">The sequence shown here is derived from an EMBL/GenBank/DDBJ whole genome shotgun (WGS) entry which is preliminary data.</text>
</comment>
<evidence type="ECO:0000256" key="4">
    <source>
        <dbReference type="SAM" id="Coils"/>
    </source>
</evidence>
<feature type="coiled-coil region" evidence="4">
    <location>
        <begin position="539"/>
        <end position="576"/>
    </location>
</feature>
<feature type="region of interest" description="Disordered" evidence="5">
    <location>
        <begin position="221"/>
        <end position="241"/>
    </location>
</feature>
<dbReference type="PANTHER" id="PTHR15654">
    <property type="entry name" value="COILED-COIL DOMAIN-CONTAINING PROTEIN 113-RELATED"/>
    <property type="match status" value="1"/>
</dbReference>
<comment type="subcellular location">
    <subcellularLocation>
        <location evidence="1">Cell projection</location>
        <location evidence="1">Cilium</location>
    </subcellularLocation>
</comment>
<evidence type="ECO:0000313" key="8">
    <source>
        <dbReference type="Proteomes" id="UP001168821"/>
    </source>
</evidence>
<keyword evidence="3" id="KW-0966">Cell projection</keyword>
<protein>
    <recommendedName>
        <fullName evidence="6">CCDC113/CCDC96 coiled-coil domain-containing protein</fullName>
    </recommendedName>
</protein>